<dbReference type="Pfam" id="PF08990">
    <property type="entry name" value="Docking"/>
    <property type="match status" value="1"/>
</dbReference>
<dbReference type="InterPro" id="IPR016036">
    <property type="entry name" value="Malonyl_transacylase_ACP-bd"/>
</dbReference>
<evidence type="ECO:0000256" key="3">
    <source>
        <dbReference type="ARBA" id="ARBA00022553"/>
    </source>
</evidence>
<organism evidence="10 11">
    <name type="scientific">Kitasatospora xanthocidica</name>
    <dbReference type="NCBI Taxonomy" id="83382"/>
    <lineage>
        <taxon>Bacteria</taxon>
        <taxon>Bacillati</taxon>
        <taxon>Actinomycetota</taxon>
        <taxon>Actinomycetes</taxon>
        <taxon>Kitasatosporales</taxon>
        <taxon>Streptomycetaceae</taxon>
        <taxon>Kitasatospora</taxon>
    </lineage>
</organism>
<dbReference type="EMBL" id="QVIG01000001">
    <property type="protein sequence ID" value="RGD62149.1"/>
    <property type="molecule type" value="Genomic_DNA"/>
</dbReference>
<dbReference type="CDD" id="cd08952">
    <property type="entry name" value="KR_1_SDR_x"/>
    <property type="match status" value="2"/>
</dbReference>
<dbReference type="InterPro" id="IPR014031">
    <property type="entry name" value="Ketoacyl_synth_C"/>
</dbReference>
<dbReference type="SUPFAM" id="SSF52151">
    <property type="entry name" value="FabD/lysophospholipase-like"/>
    <property type="match status" value="2"/>
</dbReference>
<keyword evidence="2" id="KW-0596">Phosphopantetheine</keyword>
<dbReference type="Proteomes" id="UP000263377">
    <property type="component" value="Unassembled WGS sequence"/>
</dbReference>
<dbReference type="GO" id="GO:0031177">
    <property type="term" value="F:phosphopantetheine binding"/>
    <property type="evidence" value="ECO:0007669"/>
    <property type="project" value="InterPro"/>
</dbReference>
<evidence type="ECO:0000256" key="1">
    <source>
        <dbReference type="ARBA" id="ARBA00001957"/>
    </source>
</evidence>
<evidence type="ECO:0000256" key="2">
    <source>
        <dbReference type="ARBA" id="ARBA00022450"/>
    </source>
</evidence>
<proteinExistence type="predicted"/>
<dbReference type="GO" id="GO:0033068">
    <property type="term" value="P:macrolide biosynthetic process"/>
    <property type="evidence" value="ECO:0007669"/>
    <property type="project" value="UniProtKB-ARBA"/>
</dbReference>
<evidence type="ECO:0000313" key="10">
    <source>
        <dbReference type="EMBL" id="RGD62149.1"/>
    </source>
</evidence>
<comment type="caution">
    <text evidence="10">The sequence shown here is derived from an EMBL/GenBank/DDBJ whole genome shotgun (WGS) entry which is preliminary data.</text>
</comment>
<dbReference type="InterPro" id="IPR041618">
    <property type="entry name" value="PKS_DE"/>
</dbReference>
<dbReference type="CDD" id="cd00833">
    <property type="entry name" value="PKS"/>
    <property type="match status" value="2"/>
</dbReference>
<dbReference type="Gene3D" id="3.40.366.10">
    <property type="entry name" value="Malonyl-Coenzyme A Acyl Carrier Protein, domain 2"/>
    <property type="match status" value="2"/>
</dbReference>
<dbReference type="Pfam" id="PF02801">
    <property type="entry name" value="Ketoacyl-synt_C"/>
    <property type="match status" value="2"/>
</dbReference>
<dbReference type="SMART" id="SM01294">
    <property type="entry name" value="PKS_PP_betabranch"/>
    <property type="match status" value="1"/>
</dbReference>
<feature type="domain" description="Carrier" evidence="8">
    <location>
        <begin position="2985"/>
        <end position="3060"/>
    </location>
</feature>
<evidence type="ECO:0000259" key="9">
    <source>
        <dbReference type="PROSITE" id="PS52004"/>
    </source>
</evidence>
<dbReference type="Gene3D" id="3.40.50.720">
    <property type="entry name" value="NAD(P)-binding Rossmann-like Domain"/>
    <property type="match status" value="2"/>
</dbReference>
<evidence type="ECO:0000256" key="5">
    <source>
        <dbReference type="ARBA" id="ARBA00023194"/>
    </source>
</evidence>
<dbReference type="InterPro" id="IPR015083">
    <property type="entry name" value="NorB/c/GfsB-D-like_docking"/>
</dbReference>
<dbReference type="SUPFAM" id="SSF53901">
    <property type="entry name" value="Thiolase-like"/>
    <property type="match status" value="2"/>
</dbReference>
<dbReference type="Gene3D" id="3.40.47.10">
    <property type="match status" value="2"/>
</dbReference>
<keyword evidence="6" id="KW-0511">Multifunctional enzyme</keyword>
<dbReference type="InterPro" id="IPR016035">
    <property type="entry name" value="Acyl_Trfase/lysoPLipase"/>
</dbReference>
<evidence type="ECO:0000256" key="6">
    <source>
        <dbReference type="ARBA" id="ARBA00023268"/>
    </source>
</evidence>
<dbReference type="PANTHER" id="PTHR43775:SF51">
    <property type="entry name" value="INACTIVE PHENOLPHTHIOCEROL SYNTHESIS POLYKETIDE SYNTHASE TYPE I PKS1-RELATED"/>
    <property type="match status" value="1"/>
</dbReference>
<reference evidence="10 11" key="1">
    <citation type="submission" date="2018-08" db="EMBL/GenBank/DDBJ databases">
        <title>Diversity &amp; Physiological Properties of Lignin-Decomposing Actinobacteria from Soil.</title>
        <authorList>
            <person name="Roh S.G."/>
            <person name="Kim S.B."/>
        </authorList>
    </citation>
    <scope>NUCLEOTIDE SEQUENCE [LARGE SCALE GENOMIC DNA]</scope>
    <source>
        <strain evidence="10 11">MMS17-GH009</strain>
    </source>
</reference>
<dbReference type="SMART" id="SM00823">
    <property type="entry name" value="PKS_PP"/>
    <property type="match status" value="2"/>
</dbReference>
<dbReference type="PANTHER" id="PTHR43775">
    <property type="entry name" value="FATTY ACID SYNTHASE"/>
    <property type="match status" value="1"/>
</dbReference>
<dbReference type="SUPFAM" id="SSF55048">
    <property type="entry name" value="Probable ACP-binding domain of malonyl-CoA ACP transacylase"/>
    <property type="match status" value="2"/>
</dbReference>
<dbReference type="InterPro" id="IPR014030">
    <property type="entry name" value="Ketoacyl_synth_N"/>
</dbReference>
<dbReference type="Gene3D" id="6.10.140.1830">
    <property type="match status" value="2"/>
</dbReference>
<dbReference type="InterPro" id="IPR009081">
    <property type="entry name" value="PP-bd_ACP"/>
</dbReference>
<keyword evidence="4" id="KW-0808">Transferase</keyword>
<dbReference type="PROSITE" id="PS00606">
    <property type="entry name" value="KS3_1"/>
    <property type="match status" value="2"/>
</dbReference>
<dbReference type="InterPro" id="IPR036291">
    <property type="entry name" value="NAD(P)-bd_dom_sf"/>
</dbReference>
<dbReference type="InterPro" id="IPR018201">
    <property type="entry name" value="Ketoacyl_synth_AS"/>
</dbReference>
<dbReference type="InterPro" id="IPR013968">
    <property type="entry name" value="PKS_KR"/>
</dbReference>
<dbReference type="FunFam" id="1.10.1200.10:FF:000007">
    <property type="entry name" value="Probable polyketide synthase pks17"/>
    <property type="match status" value="2"/>
</dbReference>
<dbReference type="SMART" id="SM00827">
    <property type="entry name" value="PKS_AT"/>
    <property type="match status" value="2"/>
</dbReference>
<protein>
    <submittedName>
        <fullName evidence="10">SDR family NAD(P)-dependent oxidoreductase</fullName>
    </submittedName>
</protein>
<gene>
    <name evidence="10" type="ORF">DR950_34295</name>
</gene>
<dbReference type="SMART" id="SM00825">
    <property type="entry name" value="PKS_KS"/>
    <property type="match status" value="2"/>
</dbReference>
<comment type="cofactor">
    <cofactor evidence="1">
        <name>pantetheine 4'-phosphate</name>
        <dbReference type="ChEBI" id="CHEBI:47942"/>
    </cofactor>
</comment>
<dbReference type="PROSITE" id="PS52004">
    <property type="entry name" value="KS3_2"/>
    <property type="match status" value="2"/>
</dbReference>
<dbReference type="Pfam" id="PF16197">
    <property type="entry name" value="KAsynt_C_assoc"/>
    <property type="match status" value="1"/>
</dbReference>
<feature type="domain" description="Ketosynthase family 3 (KS3)" evidence="9">
    <location>
        <begin position="34"/>
        <end position="458"/>
    </location>
</feature>
<dbReference type="Pfam" id="PF08659">
    <property type="entry name" value="KR"/>
    <property type="match status" value="2"/>
</dbReference>
<dbReference type="InterPro" id="IPR001227">
    <property type="entry name" value="Ac_transferase_dom_sf"/>
</dbReference>
<dbReference type="Pfam" id="PF22621">
    <property type="entry name" value="CurL-like_PKS_C"/>
    <property type="match status" value="1"/>
</dbReference>
<dbReference type="InterPro" id="IPR036736">
    <property type="entry name" value="ACP-like_sf"/>
</dbReference>
<name>A0A373A255_9ACTN</name>
<keyword evidence="5" id="KW-0045">Antibiotic biosynthesis</keyword>
<feature type="domain" description="Carrier" evidence="8">
    <location>
        <begin position="1453"/>
        <end position="1528"/>
    </location>
</feature>
<dbReference type="FunFam" id="3.40.366.10:FF:000002">
    <property type="entry name" value="Probable polyketide synthase 2"/>
    <property type="match status" value="2"/>
</dbReference>
<dbReference type="GO" id="GO:0004315">
    <property type="term" value="F:3-oxoacyl-[acyl-carrier-protein] synthase activity"/>
    <property type="evidence" value="ECO:0007669"/>
    <property type="project" value="InterPro"/>
</dbReference>
<accession>A0A373A255</accession>
<dbReference type="InterPro" id="IPR020841">
    <property type="entry name" value="PKS_Beta-ketoAc_synthase_dom"/>
</dbReference>
<dbReference type="PROSITE" id="PS00012">
    <property type="entry name" value="PHOSPHOPANTETHEINE"/>
    <property type="match status" value="1"/>
</dbReference>
<keyword evidence="3" id="KW-0597">Phosphoprotein</keyword>
<dbReference type="InterPro" id="IPR014043">
    <property type="entry name" value="Acyl_transferase_dom"/>
</dbReference>
<dbReference type="SMART" id="SM00822">
    <property type="entry name" value="PKS_KR"/>
    <property type="match status" value="2"/>
</dbReference>
<dbReference type="InterPro" id="IPR032821">
    <property type="entry name" value="PKS_assoc"/>
</dbReference>
<dbReference type="InterPro" id="IPR016039">
    <property type="entry name" value="Thiolase-like"/>
</dbReference>
<sequence length="3153" mass="327332">MNAAPQEVVAALRDSLKEIQRLRRENRQLVDAGREPIAIVGMACRYPGEVTSPEELWQLVDGGVDAISGFPVNRGWDVEALYDPDPETPGTSYVREGGFLHRADEFDPAFFGISPREALAMDPQQRLLLETSWEAFERAGIAPTSVRGSRVGVFAGIATADYAARFQSVPEEVEGYLGNGSAGSVASGRVAYALGLEGPAVTVDTACSSSLVALHLASQALRSGECSLALAGGVTVLSTPAGFVEFSRQRGLAPDGRCKSFAAAADGTAWGEGVGMLLLERLSDARRNGHPVLALVRGSGINQDGASSGLTAPNGPAQQRVIRQALESAGLAAGEVDVVEAHGTGTTLGDPIEAQALLAAYGQDRERPLLLGSLKSNIGHTQAAAGVGGIIKMVEAMRRGTVPRTLHVDTPTPEVDWTAGLVELVTEARDWPETGRPRRAGVSSFGVSGTNAHVIVEQAPEAPADPEAEAPAGTAPALAPHLLSAKTVPALREQAARLRARLDADPGLDLTDLAYSLATGRARFAHRAAVVAADRAELAAGLAAVAEGDGITATTTGKTAFLFTGQGAQRTGMGSELYAAYPMFAAAFDEVCAELDRHLERPLREVIAEGGEPLDRTGWTQPALFAVEVALYRLVESWGVRPHFLAGHSIGEVAAFHVAGVLSLPDAARLITARARLMEHLPTGGAMVALRAGEEEVLPLLTERVSIAAVNGPRSLVIAGDATEVRAVAAQFDKARELRVSHAFHSPLMEPMLDEFRDVLAELTYHAPAVPIVSTLTGEPATTEQLTDPDYWIRHARHTVRFHDAVDALRAKGVTTFLELGPDAVLTAMGRDHGDDGDEAFVPVLRRDRAEVRTAVSAVAALHGRGVRADWAAFFAGSGARRVDLPTYAFQRRRFWLDAAPVAGAADPADASFWAAVEQQDLAALGSSLRLAEEEQRSLGDLLPALSSWRRERQDRSLLDSWRYRVEWQRLADPAAPPGLSGDWLAVLPAGWTEEGTGGALSALRARGARVLAVAAAEGEDRAGLAARLLAAAGERQPDGVLSLLALDEREARPGVPAALPDTVLLLNALDEAGLDAPLWCATRGAVAAGTGDRVSPAQAQLWGLGRVAALECPVRWGGLVDLPETVDGKAADLLAAVLAGGSGEDQAAVRADGLYARRLVRAAGGAAGREWRPRGTVLVTGGTGALGARIGRWLAANGAEHVVLTGRRGGAAAGAAALEAELSALGARVTVAACDVADRAALAGLLDGLGPLSAVVHAAGSGAMGPLRELDADALAASGAAKVTGAAHLDELLDGQELDAFVLMSSVAGVWGGGGQAAYGAANAFLDALAEQRRARGLTATSVAWGPWAGEGMSAGQEGPLRRMGLGALAPDLAVAALRQALDLDDTAVTVTEVDWSRFHPGFTAVRPSPLLGALAEVRELESAEERPAPADDAASALRSALAGLPVAERSRSLVELVSGLAAEVLGHPTADGIEVVRPFQEQGFDSLTAVELRDRLARSTGVRLPSTLLFDHPTPEAVAARLLGELLGEDGSAAAPTAGPVDAGEPIAIIGMSCRYPGGVGSPEELWQLVAQGRDAVGGFPQDRGWDTAALFSDDPEQPGTCYASEGGFLYDAAGFDAAFFGINPREALATDPQQRLLLETSWEAFEHAGVDPVSARGSRTGVFTGISYHDYAARFSTVPEEVEGYLGNGSSASVASGRISYTLGLEGPAVSVDTACSSSLVALHLAGQALRSGECSLALAGGVAVMSTPGSFIEFSRQRGLAPDGRCKAFAEAADGTGWGEGVGMLLLERLSDARRNGHPVLAVLRGSAVNQDGASNGLTAPNGPSQERVIRQALDRAGLAATEVDVVEAHGTGTKLGDPIEAQALLATYGQDRERPLLLGSLKSNIGHTQAAAGVGGVIKMVEAMRRGTVPRTLHVDAPSSQVDWSAGAVELLTEAREWPETGRPRRAGVSSFGVSGTNAHVILEQAPEEQPADEVPAEAAPTPGALPFLLSAKTDQALRDQARRLRDHLDTEAASADLGLSLAVSRTQFAHRAALVAADPDGLRAGLEALAAGEAAPELVRGTASPGRTAFLFTGQGAQRVGMGSELYAAYPVFAAAFDEVCAELDRHLERPLREVIAEGGEPLDRTGWTQPALFAVEVALYRLVESWGVRPDFLAGHSVGELAAAHAAGVLSLADAATLVAARGRLMERLPAGGAMVAVAAAEAEVLPLLGGEVAVAAVNGPRATVLAGPEEAVLRIAGELADAGHRTRRLRVSHAFHSPLMDPMLAEFRGVAAALTYHEPRIPVVSGTGRPVAAEELCTAEYWVGQIRAAVRFDDVFRRLAADGVSRYLELGPDGVLTAMGQDCVAGTAPEGGFALLPALRRDRPEAAALVRAVGALHTLGAEVDWPAFFAAAGAAASRRVELPTYAFQRERFWLDGPAPAADPVDTAFWAAVEQQDLAALGASLRLAEEEQRSLGEVLPALSSWRHRKRDGSRLDSWRYRAGWQRLPEPAAVLPRADRPAGSWLAVLPAGGAPAAVEGALAALERHGADLLRVTVGPDGLDRGTLAGPLRQALDGTAPTGVLSLLALADGADEHTVTSGAVALLQALGDLAPDAPLWCATRAGVTVGGQVASPAQAALWGLGRAAALEHPDRWGGLVDLPEEFDGPAGDRLAALLTGASGEDQVAVRPDGLYGRRLLPAPSARRGDAPGWDPEGTVLITGGTGALGARLARHLVAEHGVRHLLLTSRSGPGAPGAADLTAELRALGATVTVTACDAADRDRLAALLADIPAEHPLTAVVHAAGVLDDGVIDALTPERLATVLRAKAASARHLHELTLDLEPAAFVLFSSFSGTLGAPGQANYAAANAYLDALAERRAALGLPATSVAWGPWDEGGMAAGGEVLERARRTGVTPLAPESGLAALDAALAQGDTAVAVVDVDWSRFAPGFVAARPSRLLAELPAVRALAPERDGPAAAAEDGNALAARLAGVSAAERERVLLELVRRLTAEVLGHRGPEAVEPRKGFLELGFDSLTAVELRNRLGGATGLPLPATLLFDHPDPVALAALLAGRLAPVEDTAGEPDVFAGLDALEAALTDAGLDDEDGRRVTVRLETLLAKWREFRGAGVAVRGVPAPGAAATVEADLELQAASVDEVLSLIDAEFGL</sequence>
<dbReference type="InterPro" id="IPR050091">
    <property type="entry name" value="PKS_NRPS_Biosynth_Enz"/>
</dbReference>
<evidence type="ECO:0000259" key="8">
    <source>
        <dbReference type="PROSITE" id="PS50075"/>
    </source>
</evidence>
<dbReference type="GO" id="GO:0006633">
    <property type="term" value="P:fatty acid biosynthetic process"/>
    <property type="evidence" value="ECO:0007669"/>
    <property type="project" value="InterPro"/>
</dbReference>
<dbReference type="Pfam" id="PF00698">
    <property type="entry name" value="Acyl_transf_1"/>
    <property type="match status" value="2"/>
</dbReference>
<dbReference type="Pfam" id="PF18369">
    <property type="entry name" value="PKS_DE"/>
    <property type="match status" value="2"/>
</dbReference>
<dbReference type="NCBIfam" id="NF045894">
    <property type="entry name" value="PKS_plus_SDR"/>
    <property type="match status" value="2"/>
</dbReference>
<evidence type="ECO:0000256" key="4">
    <source>
        <dbReference type="ARBA" id="ARBA00022679"/>
    </source>
</evidence>
<keyword evidence="7" id="KW-0012">Acyltransferase</keyword>
<keyword evidence="11" id="KW-1185">Reference proteome</keyword>
<dbReference type="Pfam" id="PF00550">
    <property type="entry name" value="PP-binding"/>
    <property type="match status" value="2"/>
</dbReference>
<evidence type="ECO:0000256" key="7">
    <source>
        <dbReference type="ARBA" id="ARBA00023315"/>
    </source>
</evidence>
<dbReference type="SUPFAM" id="SSF47336">
    <property type="entry name" value="ACP-like"/>
    <property type="match status" value="2"/>
</dbReference>
<dbReference type="GO" id="GO:0004312">
    <property type="term" value="F:fatty acid synthase activity"/>
    <property type="evidence" value="ECO:0007669"/>
    <property type="project" value="TreeGrafter"/>
</dbReference>
<dbReference type="Pfam" id="PF00109">
    <property type="entry name" value="ketoacyl-synt"/>
    <property type="match status" value="2"/>
</dbReference>
<evidence type="ECO:0000313" key="11">
    <source>
        <dbReference type="Proteomes" id="UP000263377"/>
    </source>
</evidence>
<dbReference type="InterPro" id="IPR057326">
    <property type="entry name" value="KR_dom"/>
</dbReference>
<feature type="domain" description="Ketosynthase family 3 (KS3)" evidence="9">
    <location>
        <begin position="1546"/>
        <end position="1970"/>
    </location>
</feature>
<dbReference type="InterPro" id="IPR020806">
    <property type="entry name" value="PKS_PP-bd"/>
</dbReference>
<dbReference type="Gene3D" id="3.30.70.3290">
    <property type="match status" value="2"/>
</dbReference>
<dbReference type="Gene3D" id="1.10.1200.10">
    <property type="entry name" value="ACP-like"/>
    <property type="match status" value="2"/>
</dbReference>
<dbReference type="SUPFAM" id="SSF51735">
    <property type="entry name" value="NAD(P)-binding Rossmann-fold domains"/>
    <property type="match status" value="4"/>
</dbReference>
<dbReference type="FunFam" id="3.40.47.10:FF:000019">
    <property type="entry name" value="Polyketide synthase type I"/>
    <property type="match status" value="2"/>
</dbReference>
<dbReference type="InterPro" id="IPR006162">
    <property type="entry name" value="Ppantetheine_attach_site"/>
</dbReference>
<dbReference type="PROSITE" id="PS50075">
    <property type="entry name" value="CARRIER"/>
    <property type="match status" value="2"/>
</dbReference>